<dbReference type="EMBL" id="BGPR01020963">
    <property type="protein sequence ID" value="GBN85801.1"/>
    <property type="molecule type" value="Genomic_DNA"/>
</dbReference>
<reference evidence="2 3" key="1">
    <citation type="journal article" date="2019" name="Sci. Rep.">
        <title>Orb-weaving spider Araneus ventricosus genome elucidates the spidroin gene catalogue.</title>
        <authorList>
            <person name="Kono N."/>
            <person name="Nakamura H."/>
            <person name="Ohtoshi R."/>
            <person name="Moran D.A.P."/>
            <person name="Shinohara A."/>
            <person name="Yoshida Y."/>
            <person name="Fujiwara M."/>
            <person name="Mori M."/>
            <person name="Tomita M."/>
            <person name="Arakawa K."/>
        </authorList>
    </citation>
    <scope>NUCLEOTIDE SEQUENCE [LARGE SCALE GENOMIC DNA]</scope>
</reference>
<dbReference type="AlphaFoldDB" id="A0A4Y2SD01"/>
<dbReference type="Pfam" id="PF22486">
    <property type="entry name" value="MATH_2"/>
    <property type="match status" value="1"/>
</dbReference>
<dbReference type="OrthoDB" id="6359816at2759"/>
<comment type="caution">
    <text evidence="2">The sequence shown here is derived from an EMBL/GenBank/DDBJ whole genome shotgun (WGS) entry which is preliminary data.</text>
</comment>
<dbReference type="InterPro" id="IPR002083">
    <property type="entry name" value="MATH/TRAF_dom"/>
</dbReference>
<organism evidence="2 3">
    <name type="scientific">Araneus ventricosus</name>
    <name type="common">Orbweaver spider</name>
    <name type="synonym">Epeira ventricosa</name>
    <dbReference type="NCBI Taxonomy" id="182803"/>
    <lineage>
        <taxon>Eukaryota</taxon>
        <taxon>Metazoa</taxon>
        <taxon>Ecdysozoa</taxon>
        <taxon>Arthropoda</taxon>
        <taxon>Chelicerata</taxon>
        <taxon>Arachnida</taxon>
        <taxon>Araneae</taxon>
        <taxon>Araneomorphae</taxon>
        <taxon>Entelegynae</taxon>
        <taxon>Araneoidea</taxon>
        <taxon>Araneidae</taxon>
        <taxon>Araneus</taxon>
    </lineage>
</organism>
<dbReference type="PROSITE" id="PS50144">
    <property type="entry name" value="MATH"/>
    <property type="match status" value="1"/>
</dbReference>
<dbReference type="InterPro" id="IPR008974">
    <property type="entry name" value="TRAF-like"/>
</dbReference>
<protein>
    <recommendedName>
        <fullName evidence="1">MATH domain-containing protein</fullName>
    </recommendedName>
</protein>
<evidence type="ECO:0000313" key="3">
    <source>
        <dbReference type="Proteomes" id="UP000499080"/>
    </source>
</evidence>
<sequence>MKAYTITWFVENYNYCWHKNRELLYSPYFNAYGLEGTAWLLRLYLRGDREEVKGSISLCRRLGRSPEDDGPENFPLKYEMSILAADGSTLVSTEFKYTFKRGILYGLMRFVQIDEVFKRRRTDYLQQNILTVRCKLWKSEGNLQQATQISARTRIRIEKISFLHVTDSSAHSNQTKSRLS</sequence>
<feature type="domain" description="MATH" evidence="1">
    <location>
        <begin position="3"/>
        <end position="136"/>
    </location>
</feature>
<accession>A0A4Y2SD01</accession>
<evidence type="ECO:0000259" key="1">
    <source>
        <dbReference type="PROSITE" id="PS50144"/>
    </source>
</evidence>
<dbReference type="SUPFAM" id="SSF49599">
    <property type="entry name" value="TRAF domain-like"/>
    <property type="match status" value="1"/>
</dbReference>
<dbReference type="Proteomes" id="UP000499080">
    <property type="component" value="Unassembled WGS sequence"/>
</dbReference>
<gene>
    <name evidence="2" type="ORF">AVEN_127358_1</name>
</gene>
<name>A0A4Y2SD01_ARAVE</name>
<proteinExistence type="predicted"/>
<dbReference type="Gene3D" id="2.60.210.10">
    <property type="entry name" value="Apoptosis, Tumor Necrosis Factor Receptor Associated Protein 2, Chain A"/>
    <property type="match status" value="1"/>
</dbReference>
<keyword evidence="3" id="KW-1185">Reference proteome</keyword>
<evidence type="ECO:0000313" key="2">
    <source>
        <dbReference type="EMBL" id="GBN85801.1"/>
    </source>
</evidence>